<dbReference type="InterPro" id="IPR041219">
    <property type="entry name" value="Phage_lysozyme2"/>
</dbReference>
<dbReference type="Pfam" id="PF05257">
    <property type="entry name" value="CHAP"/>
    <property type="match status" value="1"/>
</dbReference>
<evidence type="ECO:0000313" key="2">
    <source>
        <dbReference type="EMBL" id="ELB03352.1"/>
    </source>
</evidence>
<proteinExistence type="predicted"/>
<sequence length="344" mass="38192">MKKIAYIILGTCFAFLLPFLLFIGIFSANQNGSTSEFEPGTPQEQVALEVAQYVQQKGGTKEFAAAWIGNMEHESGLIPSRIQSDLAFNPVWAYNPDIGGYAMGLAQWDSSRRVNMLNLAREQNEDWKAVAFQMDFAWYHDGSDSDLLKNMSNGTEIEKLAVDILKYWERAGTKDDPVEQNKRKTSAVNWYKRLFEGSLGGGSANIGGGKIDILESVMGQTINGGQCYGLTAYYVQKLGGPQMMGSGFMYAQSIGSDYDWQKYGWAVIFDPKPSEIKAGDVINWYAGEALSPGIYGHTGIIASVESEGKFITYEQNAEQGQICAKYARQWGREFNRVASVVRKK</sequence>
<reference evidence="2 3" key="1">
    <citation type="submission" date="2012-12" db="EMBL/GenBank/DDBJ databases">
        <title>The Genome Sequence of Enterococcus faecium E1590.</title>
        <authorList>
            <consortium name="The Broad Institute Genome Sequencing Platform"/>
            <consortium name="The Broad Institute Genome Sequencing Center for Infectious Disease"/>
            <person name="Earl A.M."/>
            <person name="Gilmore M.S."/>
            <person name="van Schaik W."/>
            <person name="Lebreton F."/>
            <person name="Willems R.J."/>
            <person name="Walker B."/>
            <person name="Young S.K."/>
            <person name="Zeng Q."/>
            <person name="Gargeya S."/>
            <person name="Fitzgerald M."/>
            <person name="Haas B."/>
            <person name="Abouelleil A."/>
            <person name="Alvarado L."/>
            <person name="Arachchi H.M."/>
            <person name="Berlin A.M."/>
            <person name="Chapman S.B."/>
            <person name="Dewar J."/>
            <person name="Goldberg J."/>
            <person name="Griggs A."/>
            <person name="Gujja S."/>
            <person name="Hansen M."/>
            <person name="Howarth C."/>
            <person name="Imamovic A."/>
            <person name="Larimer J."/>
            <person name="McCowan C."/>
            <person name="Murphy C."/>
            <person name="Neiman D."/>
            <person name="Pearson M."/>
            <person name="Priest M."/>
            <person name="Roberts A."/>
            <person name="Saif S."/>
            <person name="Shea T."/>
            <person name="Sisk P."/>
            <person name="Sykes S."/>
            <person name="Wortman J."/>
            <person name="Nusbaum C."/>
            <person name="Birren B."/>
        </authorList>
    </citation>
    <scope>NUCLEOTIDE SEQUENCE [LARGE SCALE GENOMIC DNA]</scope>
    <source>
        <strain evidence="2 3">E1590</strain>
    </source>
</reference>
<evidence type="ECO:0000259" key="1">
    <source>
        <dbReference type="PROSITE" id="PS50911"/>
    </source>
</evidence>
<feature type="domain" description="Peptidase C51" evidence="1">
    <location>
        <begin position="202"/>
        <end position="342"/>
    </location>
</feature>
<dbReference type="InterPro" id="IPR007921">
    <property type="entry name" value="CHAP_dom"/>
</dbReference>
<gene>
    <name evidence="2" type="ORF">OIE_03313</name>
</gene>
<dbReference type="Pfam" id="PF18013">
    <property type="entry name" value="Phage_lysozyme2"/>
    <property type="match status" value="1"/>
</dbReference>
<dbReference type="RefSeq" id="WP_002334752.1">
    <property type="nucleotide sequence ID" value="NZ_KB029685.1"/>
</dbReference>
<dbReference type="AlphaFoldDB" id="A0A828ZS44"/>
<dbReference type="InterPro" id="IPR038765">
    <property type="entry name" value="Papain-like_cys_pep_sf"/>
</dbReference>
<dbReference type="SUPFAM" id="SSF54001">
    <property type="entry name" value="Cysteine proteinases"/>
    <property type="match status" value="1"/>
</dbReference>
<dbReference type="EMBL" id="AHXC01000003">
    <property type="protein sequence ID" value="ELB03352.1"/>
    <property type="molecule type" value="Genomic_DNA"/>
</dbReference>
<dbReference type="Proteomes" id="UP000010553">
    <property type="component" value="Unassembled WGS sequence"/>
</dbReference>
<organism evidence="2 3">
    <name type="scientific">Enterococcus faecium EnGen0003</name>
    <dbReference type="NCBI Taxonomy" id="1138901"/>
    <lineage>
        <taxon>Bacteria</taxon>
        <taxon>Bacillati</taxon>
        <taxon>Bacillota</taxon>
        <taxon>Bacilli</taxon>
        <taxon>Lactobacillales</taxon>
        <taxon>Enterococcaceae</taxon>
        <taxon>Enterococcus</taxon>
    </lineage>
</organism>
<dbReference type="Gene3D" id="3.90.1720.60">
    <property type="match status" value="1"/>
</dbReference>
<name>A0A828ZS44_ENTFC</name>
<protein>
    <recommendedName>
        <fullName evidence="1">Peptidase C51 domain-containing protein</fullName>
    </recommendedName>
</protein>
<comment type="caution">
    <text evidence="2">The sequence shown here is derived from an EMBL/GenBank/DDBJ whole genome shotgun (WGS) entry which is preliminary data.</text>
</comment>
<accession>A0A828ZS44</accession>
<evidence type="ECO:0000313" key="3">
    <source>
        <dbReference type="Proteomes" id="UP000010553"/>
    </source>
</evidence>
<dbReference type="PROSITE" id="PS50911">
    <property type="entry name" value="CHAP"/>
    <property type="match status" value="1"/>
</dbReference>